<keyword evidence="3" id="KW-0812">Transmembrane</keyword>
<keyword evidence="3" id="KW-0472">Membrane</keyword>
<feature type="compositionally biased region" description="Polar residues" evidence="2">
    <location>
        <begin position="391"/>
        <end position="400"/>
    </location>
</feature>
<keyword evidence="5" id="KW-0675">Receptor</keyword>
<name>A0A650E958_LETRI</name>
<keyword evidence="3" id="KW-1133">Transmembrane helix</keyword>
<feature type="transmembrane region" description="Helical" evidence="3">
    <location>
        <begin position="245"/>
        <end position="270"/>
    </location>
</feature>
<feature type="compositionally biased region" description="Polar residues" evidence="2">
    <location>
        <begin position="457"/>
        <end position="487"/>
    </location>
</feature>
<feature type="compositionally biased region" description="Pro residues" evidence="2">
    <location>
        <begin position="372"/>
        <end position="388"/>
    </location>
</feature>
<dbReference type="GO" id="GO:0050830">
    <property type="term" value="P:defense response to Gram-positive bacterium"/>
    <property type="evidence" value="ECO:0007669"/>
    <property type="project" value="TreeGrafter"/>
</dbReference>
<dbReference type="SMART" id="SM00208">
    <property type="entry name" value="TNFR"/>
    <property type="match status" value="4"/>
</dbReference>
<gene>
    <name evidence="5" type="primary">TNFR5</name>
</gene>
<evidence type="ECO:0000256" key="3">
    <source>
        <dbReference type="SAM" id="Phobius"/>
    </source>
</evidence>
<feature type="compositionally biased region" description="Polar residues" evidence="2">
    <location>
        <begin position="293"/>
        <end position="312"/>
    </location>
</feature>
<dbReference type="PROSITE" id="PS50050">
    <property type="entry name" value="TNFR_NGFR_2"/>
    <property type="match status" value="3"/>
</dbReference>
<comment type="caution">
    <text evidence="1">Lacks conserved residue(s) required for the propagation of feature annotation.</text>
</comment>
<keyword evidence="1" id="KW-1015">Disulfide bond</keyword>
<proteinExistence type="evidence at transcript level"/>
<feature type="compositionally biased region" description="Polar residues" evidence="2">
    <location>
        <begin position="413"/>
        <end position="422"/>
    </location>
</feature>
<feature type="compositionally biased region" description="Pro residues" evidence="2">
    <location>
        <begin position="427"/>
        <end position="445"/>
    </location>
</feature>
<dbReference type="SUPFAM" id="SSF57586">
    <property type="entry name" value="TNF receptor-like"/>
    <property type="match status" value="2"/>
</dbReference>
<dbReference type="PANTHER" id="PTHR46838">
    <property type="entry name" value="TUMOR NECROSIS FACTOR RECEPTOR SUPERFAMILY MEMBER 14"/>
    <property type="match status" value="1"/>
</dbReference>
<dbReference type="AlphaFoldDB" id="A0A650E958"/>
<feature type="repeat" description="TNFR-Cys" evidence="1">
    <location>
        <begin position="155"/>
        <end position="198"/>
    </location>
</feature>
<feature type="repeat" description="TNFR-Cys" evidence="1">
    <location>
        <begin position="76"/>
        <end position="110"/>
    </location>
</feature>
<evidence type="ECO:0000259" key="4">
    <source>
        <dbReference type="PROSITE" id="PS50050"/>
    </source>
</evidence>
<dbReference type="InterPro" id="IPR001368">
    <property type="entry name" value="TNFR/NGFR_Cys_rich_reg"/>
</dbReference>
<sequence>MKFSTSWGAKLGETIGTITRGRFWRGEQASATSTVGRETISRGHRARCMSDGAAGAVIVIVFTYQDGHLVRLKRKSCHADEYLLNDICCKKCQAGKLLKSHCTSSSDTVCEDCSNGNYLDEPSANTKCKQCRICDNAHNLHPMRHCSATSDAICGCNEGSYCSHKDGPESCLDCKPHTTCPPGAEIAKPASLLEDVECRTCGVGSYSPGGNVTCKRHTDCSSEGMVIVLPVENTKDVECTHPSKYVPIIEVASVVFVVVVVVVVFIIIMWKCPNKLRCIFKKPENNSEEENKLFSTNPEQPQQNHTQLSDGWTAQTSAEITDEFKRGGDGIKLSVSREREEPLQMENSGGEQATGTDDNDSTDRENSEDDSPPSPGTEQPLPPQPFPPQQSININITNIYPQAPNVDVKVDVQLTTPEPTNATPSETPQPPQPPQPSQPTPPSPLPGNQARPDTQPWPETQPNPSTMPSLHSQISSDGDMQGDNFTSAHYPIDETTRNKIPIQEQGEVATEKDSCSYRESEKESGELAQEPGDPVV</sequence>
<feature type="repeat" description="TNFR-Cys" evidence="1">
    <location>
        <begin position="112"/>
        <end position="154"/>
    </location>
</feature>
<feature type="disulfide bond" evidence="1">
    <location>
        <begin position="92"/>
        <end position="110"/>
    </location>
</feature>
<feature type="domain" description="TNFR-Cys" evidence="4">
    <location>
        <begin position="76"/>
        <end position="110"/>
    </location>
</feature>
<accession>A0A650E958</accession>
<feature type="disulfide bond" evidence="1">
    <location>
        <begin position="156"/>
        <end position="171"/>
    </location>
</feature>
<dbReference type="GO" id="GO:0050829">
    <property type="term" value="P:defense response to Gram-negative bacterium"/>
    <property type="evidence" value="ECO:0007669"/>
    <property type="project" value="TreeGrafter"/>
</dbReference>
<dbReference type="GO" id="GO:0002720">
    <property type="term" value="P:positive regulation of cytokine production involved in immune response"/>
    <property type="evidence" value="ECO:0007669"/>
    <property type="project" value="TreeGrafter"/>
</dbReference>
<dbReference type="EMBL" id="MN395387">
    <property type="protein sequence ID" value="QGT41384.1"/>
    <property type="molecule type" value="mRNA"/>
</dbReference>
<dbReference type="GO" id="GO:2000406">
    <property type="term" value="P:positive regulation of T cell migration"/>
    <property type="evidence" value="ECO:0007669"/>
    <property type="project" value="TreeGrafter"/>
</dbReference>
<evidence type="ECO:0000313" key="5">
    <source>
        <dbReference type="EMBL" id="QGT41384.1"/>
    </source>
</evidence>
<dbReference type="PANTHER" id="PTHR46838:SF1">
    <property type="entry name" value="TUMOR NECROSIS FACTOR RECEPTOR SUPERFAMILY MEMBER 14"/>
    <property type="match status" value="1"/>
</dbReference>
<feature type="domain" description="TNFR-Cys" evidence="4">
    <location>
        <begin position="112"/>
        <end position="154"/>
    </location>
</feature>
<dbReference type="PROSITE" id="PS00652">
    <property type="entry name" value="TNFR_NGFR_1"/>
    <property type="match status" value="2"/>
</dbReference>
<reference evidence="5" key="1">
    <citation type="journal article" date="2019" name="Fish Shellfish Immunol.">
        <title>Molecular evolution of the tnfr gene family and expression profiles in response to pathogens in lamprey(Lethenteron reissneri).</title>
        <authorList>
            <person name="Zhu Y."/>
            <person name="Pang Y."/>
            <person name="Li Q."/>
        </authorList>
    </citation>
    <scope>NUCLEOTIDE SEQUENCE</scope>
</reference>
<dbReference type="Gene3D" id="2.10.50.10">
    <property type="entry name" value="Tumor Necrosis Factor Receptor, subunit A, domain 2"/>
    <property type="match status" value="3"/>
</dbReference>
<dbReference type="GO" id="GO:0046642">
    <property type="term" value="P:negative regulation of alpha-beta T cell proliferation"/>
    <property type="evidence" value="ECO:0007669"/>
    <property type="project" value="TreeGrafter"/>
</dbReference>
<feature type="region of interest" description="Disordered" evidence="2">
    <location>
        <begin position="336"/>
        <end position="536"/>
    </location>
</feature>
<dbReference type="GO" id="GO:0009897">
    <property type="term" value="C:external side of plasma membrane"/>
    <property type="evidence" value="ECO:0007669"/>
    <property type="project" value="TreeGrafter"/>
</dbReference>
<feature type="disulfide bond" evidence="1">
    <location>
        <begin position="180"/>
        <end position="198"/>
    </location>
</feature>
<dbReference type="Pfam" id="PF00020">
    <property type="entry name" value="TNFR_c6"/>
    <property type="match status" value="2"/>
</dbReference>
<feature type="region of interest" description="Disordered" evidence="2">
    <location>
        <begin position="289"/>
        <end position="312"/>
    </location>
</feature>
<organism evidence="5">
    <name type="scientific">Lethenteron reissneri</name>
    <name type="common">Far Eastern brook lamprey</name>
    <name type="synonym">Lampetra reissneri</name>
    <dbReference type="NCBI Taxonomy" id="7753"/>
    <lineage>
        <taxon>Eukaryota</taxon>
        <taxon>Metazoa</taxon>
        <taxon>Chordata</taxon>
        <taxon>Craniata</taxon>
        <taxon>Vertebrata</taxon>
        <taxon>Cyclostomata</taxon>
        <taxon>Hyperoartia</taxon>
        <taxon>Petromyzontiformes</taxon>
        <taxon>Petromyzontidae</taxon>
        <taxon>Lethenteron</taxon>
    </lineage>
</organism>
<feature type="domain" description="TNFR-Cys" evidence="4">
    <location>
        <begin position="155"/>
        <end position="198"/>
    </location>
</feature>
<feature type="disulfide bond" evidence="1">
    <location>
        <begin position="113"/>
        <end position="128"/>
    </location>
</feature>
<evidence type="ECO:0000256" key="1">
    <source>
        <dbReference type="PROSITE-ProRule" id="PRU00206"/>
    </source>
</evidence>
<protein>
    <submittedName>
        <fullName evidence="5">Tumor necrosis factor receptor 5</fullName>
    </submittedName>
</protein>
<feature type="compositionally biased region" description="Basic and acidic residues" evidence="2">
    <location>
        <begin position="509"/>
        <end position="525"/>
    </location>
</feature>
<feature type="disulfide bond" evidence="1">
    <location>
        <begin position="89"/>
        <end position="102"/>
    </location>
</feature>
<feature type="compositionally biased region" description="Polar residues" evidence="2">
    <location>
        <begin position="345"/>
        <end position="356"/>
    </location>
</feature>
<evidence type="ECO:0000256" key="2">
    <source>
        <dbReference type="SAM" id="MobiDB-lite"/>
    </source>
</evidence>